<evidence type="ECO:0000313" key="1">
    <source>
        <dbReference type="EMBL" id="CAH3014579.1"/>
    </source>
</evidence>
<sequence length="81" mass="9075">ELKGETKRKRLGTLRCRGLQPPVLGGHAAAFKYWFDAFGHSGPYNQDIQEIVGVQKLIPRGNPMESPDVKKTMKQLIKRAA</sequence>
<gene>
    <name evidence="1" type="ORF">PEVE_00001791</name>
</gene>
<dbReference type="EMBL" id="CALNXI010000011">
    <property type="protein sequence ID" value="CAH3014579.1"/>
    <property type="molecule type" value="Genomic_DNA"/>
</dbReference>
<comment type="caution">
    <text evidence="1">The sequence shown here is derived from an EMBL/GenBank/DDBJ whole genome shotgun (WGS) entry which is preliminary data.</text>
</comment>
<feature type="non-terminal residue" evidence="1">
    <location>
        <position position="1"/>
    </location>
</feature>
<dbReference type="Proteomes" id="UP001159427">
    <property type="component" value="Unassembled WGS sequence"/>
</dbReference>
<proteinExistence type="predicted"/>
<name>A0ABN8LGI0_9CNID</name>
<reference evidence="1 2" key="1">
    <citation type="submission" date="2022-05" db="EMBL/GenBank/DDBJ databases">
        <authorList>
            <consortium name="Genoscope - CEA"/>
            <person name="William W."/>
        </authorList>
    </citation>
    <scope>NUCLEOTIDE SEQUENCE [LARGE SCALE GENOMIC DNA]</scope>
</reference>
<evidence type="ECO:0000313" key="2">
    <source>
        <dbReference type="Proteomes" id="UP001159427"/>
    </source>
</evidence>
<keyword evidence="2" id="KW-1185">Reference proteome</keyword>
<protein>
    <submittedName>
        <fullName evidence="1">Uncharacterized protein</fullName>
    </submittedName>
</protein>
<accession>A0ABN8LGI0</accession>
<organism evidence="1 2">
    <name type="scientific">Porites evermanni</name>
    <dbReference type="NCBI Taxonomy" id="104178"/>
    <lineage>
        <taxon>Eukaryota</taxon>
        <taxon>Metazoa</taxon>
        <taxon>Cnidaria</taxon>
        <taxon>Anthozoa</taxon>
        <taxon>Hexacorallia</taxon>
        <taxon>Scleractinia</taxon>
        <taxon>Fungiina</taxon>
        <taxon>Poritidae</taxon>
        <taxon>Porites</taxon>
    </lineage>
</organism>
<feature type="non-terminal residue" evidence="1">
    <location>
        <position position="81"/>
    </location>
</feature>